<evidence type="ECO:0000256" key="7">
    <source>
        <dbReference type="ARBA" id="ARBA00023136"/>
    </source>
</evidence>
<dbReference type="InterPro" id="IPR041193">
    <property type="entry name" value="CysA_C"/>
</dbReference>
<name>A0ABV7RGK1_9NEIS</name>
<dbReference type="PROSITE" id="PS50893">
    <property type="entry name" value="ABC_TRANSPORTER_2"/>
    <property type="match status" value="1"/>
</dbReference>
<evidence type="ECO:0000259" key="8">
    <source>
        <dbReference type="PROSITE" id="PS50893"/>
    </source>
</evidence>
<dbReference type="InterPro" id="IPR003593">
    <property type="entry name" value="AAA+_ATPase"/>
</dbReference>
<dbReference type="InterPro" id="IPR024765">
    <property type="entry name" value="TOBE-like"/>
</dbReference>
<evidence type="ECO:0000256" key="1">
    <source>
        <dbReference type="ARBA" id="ARBA00022448"/>
    </source>
</evidence>
<dbReference type="Proteomes" id="UP001595741">
    <property type="component" value="Unassembled WGS sequence"/>
</dbReference>
<keyword evidence="6" id="KW-0764">Sulfate transport</keyword>
<dbReference type="InterPro" id="IPR027417">
    <property type="entry name" value="P-loop_NTPase"/>
</dbReference>
<dbReference type="InterPro" id="IPR005666">
    <property type="entry name" value="Sulph_transpt1"/>
</dbReference>
<evidence type="ECO:0000256" key="5">
    <source>
        <dbReference type="ARBA" id="ARBA00022967"/>
    </source>
</evidence>
<keyword evidence="3" id="KW-0547">Nucleotide-binding</keyword>
<evidence type="ECO:0000256" key="3">
    <source>
        <dbReference type="ARBA" id="ARBA00022741"/>
    </source>
</evidence>
<keyword evidence="4 9" id="KW-0067">ATP-binding</keyword>
<dbReference type="EMBL" id="JBHRXN010000011">
    <property type="protein sequence ID" value="MFC3531790.1"/>
    <property type="molecule type" value="Genomic_DNA"/>
</dbReference>
<dbReference type="Pfam" id="PF12857">
    <property type="entry name" value="TOBE_3"/>
    <property type="match status" value="1"/>
</dbReference>
<proteinExistence type="predicted"/>
<dbReference type="SMART" id="SM00382">
    <property type="entry name" value="AAA"/>
    <property type="match status" value="1"/>
</dbReference>
<sequence>MSIQVQNIHKAFGDFVALDNLTLDFPGGELVALLGPSGCGKTTLLRVIAGLEQADSGRVLLDGDDASDTHVRERQVGFVFQHYALFRHMTVFDNVAFGLRMKPRKLRPSEAEIKRKVHELLSLVQLDWLADRFPAQLSGGQRQRIALARALAVEPRVLLLDEPFGALDAKVRKELRRWLRRLHDELHITSIFVTHDQEEALEVADRVVLMNHGRVEQIGSPAEVYRQPATPFVYGFLGAANRFEGSGSAGGIAVGSARLSHEPASHDGRVIAFVRPHELDIVPGEHGDGVPARISRVLTLGALTRVELEGHDELAGQQFEVELPADSILAAGLHAGQPVRLKPRSVRVFANHETAGAA</sequence>
<dbReference type="InterPro" id="IPR017871">
    <property type="entry name" value="ABC_transporter-like_CS"/>
</dbReference>
<keyword evidence="5" id="KW-1278">Translocase</keyword>
<dbReference type="GO" id="GO:0005524">
    <property type="term" value="F:ATP binding"/>
    <property type="evidence" value="ECO:0007669"/>
    <property type="project" value="UniProtKB-KW"/>
</dbReference>
<comment type="caution">
    <text evidence="9">The sequence shown here is derived from an EMBL/GenBank/DDBJ whole genome shotgun (WGS) entry which is preliminary data.</text>
</comment>
<evidence type="ECO:0000256" key="2">
    <source>
        <dbReference type="ARBA" id="ARBA00022475"/>
    </source>
</evidence>
<evidence type="ECO:0000256" key="6">
    <source>
        <dbReference type="ARBA" id="ARBA00023032"/>
    </source>
</evidence>
<dbReference type="PROSITE" id="PS00211">
    <property type="entry name" value="ABC_TRANSPORTER_1"/>
    <property type="match status" value="1"/>
</dbReference>
<dbReference type="Pfam" id="PF17850">
    <property type="entry name" value="CysA_C_terminal"/>
    <property type="match status" value="1"/>
</dbReference>
<reference evidence="10" key="1">
    <citation type="journal article" date="2019" name="Int. J. Syst. Evol. Microbiol.">
        <title>The Global Catalogue of Microorganisms (GCM) 10K type strain sequencing project: providing services to taxonomists for standard genome sequencing and annotation.</title>
        <authorList>
            <consortium name="The Broad Institute Genomics Platform"/>
            <consortium name="The Broad Institute Genome Sequencing Center for Infectious Disease"/>
            <person name="Wu L."/>
            <person name="Ma J."/>
        </authorList>
    </citation>
    <scope>NUCLEOTIDE SEQUENCE [LARGE SCALE GENOMIC DNA]</scope>
    <source>
        <strain evidence="10">KCTC 42742</strain>
    </source>
</reference>
<evidence type="ECO:0000313" key="10">
    <source>
        <dbReference type="Proteomes" id="UP001595741"/>
    </source>
</evidence>
<accession>A0ABV7RGK1</accession>
<evidence type="ECO:0000313" key="9">
    <source>
        <dbReference type="EMBL" id="MFC3531790.1"/>
    </source>
</evidence>
<dbReference type="InterPro" id="IPR008995">
    <property type="entry name" value="Mo/tungstate-bd_C_term_dom"/>
</dbReference>
<dbReference type="RefSeq" id="WP_386089699.1">
    <property type="nucleotide sequence ID" value="NZ_JBHRXN010000011.1"/>
</dbReference>
<dbReference type="NCBIfam" id="TIGR00968">
    <property type="entry name" value="3a0106s01"/>
    <property type="match status" value="1"/>
</dbReference>
<dbReference type="Pfam" id="PF00005">
    <property type="entry name" value="ABC_tran"/>
    <property type="match status" value="1"/>
</dbReference>
<evidence type="ECO:0000256" key="4">
    <source>
        <dbReference type="ARBA" id="ARBA00022840"/>
    </source>
</evidence>
<protein>
    <submittedName>
        <fullName evidence="9">Sulfate/molybdate ABC transporter ATP-binding protein</fullName>
    </submittedName>
</protein>
<dbReference type="Gene3D" id="3.40.50.300">
    <property type="entry name" value="P-loop containing nucleotide triphosphate hydrolases"/>
    <property type="match status" value="1"/>
</dbReference>
<dbReference type="CDD" id="cd03296">
    <property type="entry name" value="ABC_CysA_sulfate_importer"/>
    <property type="match status" value="1"/>
</dbReference>
<dbReference type="PANTHER" id="PTHR42781:SF4">
    <property type="entry name" value="SPERMIDINE_PUTRESCINE IMPORT ATP-BINDING PROTEIN POTA"/>
    <property type="match status" value="1"/>
</dbReference>
<dbReference type="PANTHER" id="PTHR42781">
    <property type="entry name" value="SPERMIDINE/PUTRESCINE IMPORT ATP-BINDING PROTEIN POTA"/>
    <property type="match status" value="1"/>
</dbReference>
<dbReference type="SUPFAM" id="SSF50331">
    <property type="entry name" value="MOP-like"/>
    <property type="match status" value="1"/>
</dbReference>
<dbReference type="InterPro" id="IPR003439">
    <property type="entry name" value="ABC_transporter-like_ATP-bd"/>
</dbReference>
<keyword evidence="2" id="KW-1003">Cell membrane</keyword>
<keyword evidence="7" id="KW-0472">Membrane</keyword>
<dbReference type="SUPFAM" id="SSF52540">
    <property type="entry name" value="P-loop containing nucleoside triphosphate hydrolases"/>
    <property type="match status" value="1"/>
</dbReference>
<keyword evidence="10" id="KW-1185">Reference proteome</keyword>
<dbReference type="InterPro" id="IPR050093">
    <property type="entry name" value="ABC_SmlMolc_Importer"/>
</dbReference>
<keyword evidence="1" id="KW-0813">Transport</keyword>
<feature type="domain" description="ABC transporter" evidence="8">
    <location>
        <begin position="3"/>
        <end position="237"/>
    </location>
</feature>
<gene>
    <name evidence="9" type="ORF">ACFOLG_06280</name>
</gene>
<organism evidence="9 10">
    <name type="scientific">Vogesella facilis</name>
    <dbReference type="NCBI Taxonomy" id="1655232"/>
    <lineage>
        <taxon>Bacteria</taxon>
        <taxon>Pseudomonadati</taxon>
        <taxon>Pseudomonadota</taxon>
        <taxon>Betaproteobacteria</taxon>
        <taxon>Neisseriales</taxon>
        <taxon>Chromobacteriaceae</taxon>
        <taxon>Vogesella</taxon>
    </lineage>
</organism>